<name>A0A161IJS4_9BACL</name>
<evidence type="ECO:0000313" key="2">
    <source>
        <dbReference type="EMBL" id="ANC79059.1"/>
    </source>
</evidence>
<proteinExistence type="predicted"/>
<accession>A0A161IJS4</accession>
<sequence>MNTNVKTKKNKNKNQTNYRALLLPLVVVLILIGAVIWNNVRQGTKLPDPDWSRSVSTPAQSISAEPTVIKKDDQYSIYTHQKDGLQLTTLDKKLNLVSEKKENLPLDERANYWTNGKQIAFISRGELILYEDGKQTVIDKDVDLLADGKDRFAYSKGNEVFVYMPEDGKSQSIFSAKEKLAELSGHPASQSFIATVGEKVEMEAFYLKEADGAYNAQSITRYSKTPTDKIYNFRFAEADDQIHFMYTFYSSKQGTKTFKTFYGAAPKDQLTAINFSTVKLYSSDLGYEIDNPSYQQLNVENNKPIILFAAKGPISTKKEAGNIYKAALNEGKWEATRVSTTSNFSIYPLQVDEKTIAWLKAESVSDYRLYLASQVSEIKSASEKMGKEDLYTAAFDALTAFVVSFIAMTNAFIWVVPPVLFLGILYFVRIDVIEDEKPWAKWTAIALFVITQLYVIQSLFNNSFYTLAPKYLTFTGSSFIIPLIVSAIALWVMQVARDKDWGLFAQVFYFIGLTVLFELFVVGTYVY</sequence>
<protein>
    <submittedName>
        <fullName evidence="2">Uncharacterized protein</fullName>
    </submittedName>
</protein>
<evidence type="ECO:0000256" key="1">
    <source>
        <dbReference type="SAM" id="Phobius"/>
    </source>
</evidence>
<organism evidence="2 3">
    <name type="scientific">Fictibacillus phosphorivorans</name>
    <dbReference type="NCBI Taxonomy" id="1221500"/>
    <lineage>
        <taxon>Bacteria</taxon>
        <taxon>Bacillati</taxon>
        <taxon>Bacillota</taxon>
        <taxon>Bacilli</taxon>
        <taxon>Bacillales</taxon>
        <taxon>Fictibacillaceae</taxon>
        <taxon>Fictibacillus</taxon>
    </lineage>
</organism>
<keyword evidence="1" id="KW-1133">Transmembrane helix</keyword>
<keyword evidence="1" id="KW-0472">Membrane</keyword>
<feature type="transmembrane region" description="Helical" evidence="1">
    <location>
        <begin position="401"/>
        <end position="427"/>
    </location>
</feature>
<dbReference type="Proteomes" id="UP000076623">
    <property type="component" value="Chromosome"/>
</dbReference>
<dbReference type="RefSeq" id="WP_066399194.1">
    <property type="nucleotide sequence ID" value="NZ_CP015378.1"/>
</dbReference>
<dbReference type="KEGG" id="fpn:ABE65_020530"/>
<keyword evidence="3" id="KW-1185">Reference proteome</keyword>
<feature type="transmembrane region" description="Helical" evidence="1">
    <location>
        <begin position="504"/>
        <end position="526"/>
    </location>
</feature>
<evidence type="ECO:0000313" key="3">
    <source>
        <dbReference type="Proteomes" id="UP000076623"/>
    </source>
</evidence>
<dbReference type="EMBL" id="CP015378">
    <property type="protein sequence ID" value="ANC79059.1"/>
    <property type="molecule type" value="Genomic_DNA"/>
</dbReference>
<dbReference type="STRING" id="1221500.ABE65_020530"/>
<dbReference type="AlphaFoldDB" id="A0A161IJS4"/>
<feature type="transmembrane region" description="Helical" evidence="1">
    <location>
        <begin position="439"/>
        <end position="460"/>
    </location>
</feature>
<feature type="transmembrane region" description="Helical" evidence="1">
    <location>
        <begin position="20"/>
        <end position="37"/>
    </location>
</feature>
<gene>
    <name evidence="2" type="ORF">ABE65_020530</name>
</gene>
<reference evidence="2 3" key="1">
    <citation type="submission" date="2016-04" db="EMBL/GenBank/DDBJ databases">
        <title>Complete genome sequence of Fictibacillus phosphorivorans G25-29, a strain toxic to nematodes.</title>
        <authorList>
            <person name="Zheng Z."/>
        </authorList>
    </citation>
    <scope>NUCLEOTIDE SEQUENCE [LARGE SCALE GENOMIC DNA]</scope>
    <source>
        <strain evidence="2 3">G25-29</strain>
    </source>
</reference>
<keyword evidence="1" id="KW-0812">Transmembrane</keyword>
<feature type="transmembrane region" description="Helical" evidence="1">
    <location>
        <begin position="472"/>
        <end position="492"/>
    </location>
</feature>